<accession>A0A4P6YWF8</accession>
<evidence type="ECO:0000256" key="1">
    <source>
        <dbReference type="SAM" id="MobiDB-lite"/>
    </source>
</evidence>
<feature type="compositionally biased region" description="Low complexity" evidence="1">
    <location>
        <begin position="994"/>
        <end position="1005"/>
    </location>
</feature>
<dbReference type="PANTHER" id="PTHR42834:SF1">
    <property type="entry name" value="ENDONUCLEASE_EXONUCLEASE_PHOSPHATASE FAMILY PROTEIN (AFU_ORTHOLOGUE AFUA_3G09210)"/>
    <property type="match status" value="1"/>
</dbReference>
<dbReference type="KEGG" id="wei:EQG49_12005"/>
<evidence type="ECO:0000313" key="5">
    <source>
        <dbReference type="Proteomes" id="UP000292886"/>
    </source>
</evidence>
<name>A0A4P6YWF8_9LACO</name>
<dbReference type="OrthoDB" id="9801679at2"/>
<sequence length="1176" mass="124709">MQTGKKSNWRHVLGTTAALTILLGGYATPIVGTATTAVYAADVPAPTSATAAISVSDFINQAKNATLGTTYTITGYIIGSSASATGLNATTKAVASNIALADSPDETNIKENVIPIALQAGSDARTNFNVLDHPELVGTKVTVTVTSGSKGFTYFSTVGIPADATVTVTAGGDTPAVVQPSTPSTPATPTDAAELGNIAIADARKLTDKAQAATITGTVVGVPGSWGGKAFYVQDGTAGIYVYTTTDYKLNDGDKVTLHGHVEVYNGTLEFMPDKATKATELGTVIKGETLDLGDATKTNVNASGQQSLVNLSAVTISDVATYDTYGSVGFTATDKAGKSIYVQLDNRTGSSIDDFSTFYKNGDEVNLTGVLETFKNAPELRLRNLQDIQFMDATKRPAELAAPKLIADIQGAGQTSPYSGKTLRGVTGVVTYLDGTTKLYIQDADKDADQDDSTSNGIMVKVASNKDFKPGDVVSVDGTVKETYEAGYDDKATTDLTVTEIINATATKTGDTKPVPAPVVLDKDRQIPTATFGLAGPGFNTKAYEPDAKKYAIDFWEAVEGMRVEVDNPVAVGPTKNGDTYTLPESKWDEYKFDNKLTKKGGVLLTKNDSHPELIQIESTKSTTFNQGQMISNKVIGVGYYSYGSYKISAQATDLKPVTTKLDVQPETTYIAKDDSKLTVASYNIENFSAATKTPQSQVDKEAAHIVNNLKTPDVINLMEIQDDNGETDDGNVSATKTLQRLVDAIKAAGGPEYKFLNIDPVNNKDGGAPGANIRPAMLYNPARVQLRDGAVAGTTNQAEDITTDGHLKYNPGRILFSGNLGDGTRKPLAAEFTFKGQDVIVVADHLNSKTGDEPTFGKNQPAQQPSEVKRVQLATQINDVLSKAAAAKTNVIMTGDMNDYDFSDAATALEGSSMTDLVKHYDITDRSSYIFDGNEQVLDHVFLSNNLVDSADKSKGDYQFDMVHVNSPFADQASDHDPVLVQVDLAKAADATLSTDTTTPDTPAKGDDTANSNTDATIPDTTTKTDADANVFSAFDKIVAGLNDKIDALSKQVTSLTDKLVGYFKQPQAPKKTPAPKPAPTAKTPTKKVVKPSVKKVVAKRNTKKIAGVTTKGAKVTVYSAQGKKLATTKANTKGKFTLKLKHKITKKAKFKLVIKNTKANGALTLTKAIRATK</sequence>
<dbReference type="Gene3D" id="3.60.10.10">
    <property type="entry name" value="Endonuclease/exonuclease/phosphatase"/>
    <property type="match status" value="1"/>
</dbReference>
<dbReference type="SUPFAM" id="SSF56219">
    <property type="entry name" value="DNase I-like"/>
    <property type="match status" value="1"/>
</dbReference>
<dbReference type="InterPro" id="IPR045939">
    <property type="entry name" value="YhcR_N"/>
</dbReference>
<reference evidence="5" key="1">
    <citation type="submission" date="2019-03" db="EMBL/GenBank/DDBJ databases">
        <title>Weissella sp. 26KH-42 Genome sequencing.</title>
        <authorList>
            <person name="Heo J."/>
            <person name="Kim S.-J."/>
            <person name="Kim J.-S."/>
            <person name="Hong S.-B."/>
            <person name="Kwon S.-W."/>
        </authorList>
    </citation>
    <scope>NUCLEOTIDE SEQUENCE [LARGE SCALE GENOMIC DNA]</scope>
    <source>
        <strain evidence="5">26KH-42</strain>
    </source>
</reference>
<keyword evidence="5" id="KW-1185">Reference proteome</keyword>
<dbReference type="Proteomes" id="UP000292886">
    <property type="component" value="Chromosome"/>
</dbReference>
<proteinExistence type="predicted"/>
<dbReference type="Pfam" id="PF19886">
    <property type="entry name" value="DUF6359"/>
    <property type="match status" value="1"/>
</dbReference>
<dbReference type="RefSeq" id="WP_133364203.1">
    <property type="nucleotide sequence ID" value="NZ_CP037940.1"/>
</dbReference>
<feature type="domain" description="Bacterial Ig" evidence="2">
    <location>
        <begin position="1097"/>
        <end position="1165"/>
    </location>
</feature>
<feature type="region of interest" description="Disordered" evidence="1">
    <location>
        <begin position="1069"/>
        <end position="1089"/>
    </location>
</feature>
<feature type="domain" description="Endonuclease YhcR N-terminal" evidence="3">
    <location>
        <begin position="59"/>
        <end position="162"/>
    </location>
</feature>
<dbReference type="Pfam" id="PF17936">
    <property type="entry name" value="Big_6"/>
    <property type="match status" value="1"/>
</dbReference>
<gene>
    <name evidence="4" type="ORF">EQG49_12005</name>
</gene>
<dbReference type="EMBL" id="CP037940">
    <property type="protein sequence ID" value="QBO37126.1"/>
    <property type="molecule type" value="Genomic_DNA"/>
</dbReference>
<evidence type="ECO:0000259" key="2">
    <source>
        <dbReference type="Pfam" id="PF17936"/>
    </source>
</evidence>
<dbReference type="AlphaFoldDB" id="A0A4P6YWF8"/>
<dbReference type="InterPro" id="IPR036691">
    <property type="entry name" value="Endo/exonu/phosph_ase_sf"/>
</dbReference>
<feature type="region of interest" description="Disordered" evidence="1">
    <location>
        <begin position="994"/>
        <end position="1023"/>
    </location>
</feature>
<evidence type="ECO:0000259" key="3">
    <source>
        <dbReference type="Pfam" id="PF19886"/>
    </source>
</evidence>
<evidence type="ECO:0000313" key="4">
    <source>
        <dbReference type="EMBL" id="QBO37126.1"/>
    </source>
</evidence>
<dbReference type="PANTHER" id="PTHR42834">
    <property type="entry name" value="ENDONUCLEASE/EXONUCLEASE/PHOSPHATASE FAMILY PROTEIN (AFU_ORTHOLOGUE AFUA_3G09210)"/>
    <property type="match status" value="1"/>
</dbReference>
<dbReference type="CDD" id="cd04486">
    <property type="entry name" value="YhcR_OBF_like"/>
    <property type="match status" value="1"/>
</dbReference>
<protein>
    <submittedName>
        <fullName evidence="4">Uncharacterized protein</fullName>
    </submittedName>
</protein>
<dbReference type="InterPro" id="IPR041498">
    <property type="entry name" value="Big_6"/>
</dbReference>
<organism evidence="4 5">
    <name type="scientific">Periweissella cryptocerci</name>
    <dbReference type="NCBI Taxonomy" id="2506420"/>
    <lineage>
        <taxon>Bacteria</taxon>
        <taxon>Bacillati</taxon>
        <taxon>Bacillota</taxon>
        <taxon>Bacilli</taxon>
        <taxon>Lactobacillales</taxon>
        <taxon>Lactobacillaceae</taxon>
        <taxon>Periweissella</taxon>
    </lineage>
</organism>